<gene>
    <name evidence="1" type="ORF">O181_070895</name>
</gene>
<comment type="caution">
    <text evidence="1">The sequence shown here is derived from an EMBL/GenBank/DDBJ whole genome shotgun (WGS) entry which is preliminary data.</text>
</comment>
<evidence type="ECO:0000313" key="2">
    <source>
        <dbReference type="Proteomes" id="UP000765509"/>
    </source>
</evidence>
<organism evidence="1 2">
    <name type="scientific">Austropuccinia psidii MF-1</name>
    <dbReference type="NCBI Taxonomy" id="1389203"/>
    <lineage>
        <taxon>Eukaryota</taxon>
        <taxon>Fungi</taxon>
        <taxon>Dikarya</taxon>
        <taxon>Basidiomycota</taxon>
        <taxon>Pucciniomycotina</taxon>
        <taxon>Pucciniomycetes</taxon>
        <taxon>Pucciniales</taxon>
        <taxon>Sphaerophragmiaceae</taxon>
        <taxon>Austropuccinia</taxon>
    </lineage>
</organism>
<dbReference type="EMBL" id="AVOT02036627">
    <property type="protein sequence ID" value="MBW0531180.1"/>
    <property type="molecule type" value="Genomic_DNA"/>
</dbReference>
<dbReference type="Proteomes" id="UP000765509">
    <property type="component" value="Unassembled WGS sequence"/>
</dbReference>
<evidence type="ECO:0000313" key="1">
    <source>
        <dbReference type="EMBL" id="MBW0531180.1"/>
    </source>
</evidence>
<name>A0A9Q3EXE6_9BASI</name>
<accession>A0A9Q3EXE6</accession>
<dbReference type="OrthoDB" id="116372at2759"/>
<sequence length="94" mass="11058">MYQFFEYAKHKWDKNHTVPDFKVGDLSLVQTFTLRNIKGINKLNYSYLQPSFITSLHGTNAIQVELRGEWENKHSTLPVSLIKPHQQSDEEFFS</sequence>
<proteinExistence type="predicted"/>
<keyword evidence="2" id="KW-1185">Reference proteome</keyword>
<protein>
    <submittedName>
        <fullName evidence="1">Uncharacterized protein</fullName>
    </submittedName>
</protein>
<dbReference type="AlphaFoldDB" id="A0A9Q3EXE6"/>
<reference evidence="1" key="1">
    <citation type="submission" date="2021-03" db="EMBL/GenBank/DDBJ databases">
        <title>Draft genome sequence of rust myrtle Austropuccinia psidii MF-1, a brazilian biotype.</title>
        <authorList>
            <person name="Quecine M.C."/>
            <person name="Pachon D.M.R."/>
            <person name="Bonatelli M.L."/>
            <person name="Correr F.H."/>
            <person name="Franceschini L.M."/>
            <person name="Leite T.F."/>
            <person name="Margarido G.R.A."/>
            <person name="Almeida C.A."/>
            <person name="Ferrarezi J.A."/>
            <person name="Labate C.A."/>
        </authorList>
    </citation>
    <scope>NUCLEOTIDE SEQUENCE</scope>
    <source>
        <strain evidence="1">MF-1</strain>
    </source>
</reference>